<evidence type="ECO:0000256" key="7">
    <source>
        <dbReference type="ARBA" id="ARBA00024382"/>
    </source>
</evidence>
<comment type="caution">
    <text evidence="10">The sequence shown here is derived from an EMBL/GenBank/DDBJ whole genome shotgun (WGS) entry which is preliminary data.</text>
</comment>
<name>A0A562WS90_9BACT</name>
<dbReference type="SUPFAM" id="SSF160246">
    <property type="entry name" value="EspE N-terminal domain-like"/>
    <property type="match status" value="1"/>
</dbReference>
<dbReference type="EC" id="7.4.2.8" evidence="7"/>
<dbReference type="GO" id="GO:0016887">
    <property type="term" value="F:ATP hydrolysis activity"/>
    <property type="evidence" value="ECO:0007669"/>
    <property type="project" value="TreeGrafter"/>
</dbReference>
<dbReference type="AlphaFoldDB" id="A0A562WS90"/>
<dbReference type="GO" id="GO:0015628">
    <property type="term" value="P:protein secretion by the type II secretion system"/>
    <property type="evidence" value="ECO:0007669"/>
    <property type="project" value="InterPro"/>
</dbReference>
<organism evidence="10 11">
    <name type="scientific">Geobacter argillaceus</name>
    <dbReference type="NCBI Taxonomy" id="345631"/>
    <lineage>
        <taxon>Bacteria</taxon>
        <taxon>Pseudomonadati</taxon>
        <taxon>Thermodesulfobacteriota</taxon>
        <taxon>Desulfuromonadia</taxon>
        <taxon>Geobacterales</taxon>
        <taxon>Geobacteraceae</taxon>
        <taxon>Geobacter</taxon>
    </lineage>
</organism>
<evidence type="ECO:0000256" key="2">
    <source>
        <dbReference type="ARBA" id="ARBA00022448"/>
    </source>
</evidence>
<dbReference type="Gene3D" id="3.30.300.160">
    <property type="entry name" value="Type II secretion system, protein E, N-terminal domain"/>
    <property type="match status" value="1"/>
</dbReference>
<dbReference type="Proteomes" id="UP000319449">
    <property type="component" value="Unassembled WGS sequence"/>
</dbReference>
<keyword evidence="4" id="KW-0067">ATP-binding</keyword>
<evidence type="ECO:0000313" key="10">
    <source>
        <dbReference type="EMBL" id="TWJ33464.1"/>
    </source>
</evidence>
<dbReference type="FunFam" id="3.40.50.300:FF:000398">
    <property type="entry name" value="Type IV pilus assembly ATPase PilB"/>
    <property type="match status" value="1"/>
</dbReference>
<protein>
    <recommendedName>
        <fullName evidence="7">protein-secreting ATPase</fullName>
        <ecNumber evidence="7">7.4.2.8</ecNumber>
    </recommendedName>
</protein>
<dbReference type="GO" id="GO:0005524">
    <property type="term" value="F:ATP binding"/>
    <property type="evidence" value="ECO:0007669"/>
    <property type="project" value="UniProtKB-KW"/>
</dbReference>
<keyword evidence="6" id="KW-1278">Translocase</keyword>
<dbReference type="EMBL" id="VLLN01000001">
    <property type="protein sequence ID" value="TWJ33464.1"/>
    <property type="molecule type" value="Genomic_DNA"/>
</dbReference>
<dbReference type="PROSITE" id="PS00662">
    <property type="entry name" value="T2SP_E"/>
    <property type="match status" value="1"/>
</dbReference>
<dbReference type="GO" id="GO:0005886">
    <property type="term" value="C:plasma membrane"/>
    <property type="evidence" value="ECO:0007669"/>
    <property type="project" value="TreeGrafter"/>
</dbReference>
<dbReference type="Gene3D" id="3.40.50.300">
    <property type="entry name" value="P-loop containing nucleotide triphosphate hydrolases"/>
    <property type="match status" value="1"/>
</dbReference>
<comment type="catalytic activity">
    <reaction evidence="8">
        <text>ATP + H2O + cellular proteinSide 1 = ADP + phosphate + cellular proteinSide 2.</text>
        <dbReference type="EC" id="7.4.2.8"/>
    </reaction>
</comment>
<dbReference type="CDD" id="cd01129">
    <property type="entry name" value="PulE-GspE-like"/>
    <property type="match status" value="1"/>
</dbReference>
<dbReference type="InterPro" id="IPR001482">
    <property type="entry name" value="T2SS/T4SS_dom"/>
</dbReference>
<proteinExistence type="inferred from homology"/>
<evidence type="ECO:0000256" key="1">
    <source>
        <dbReference type="ARBA" id="ARBA00006611"/>
    </source>
</evidence>
<dbReference type="SUPFAM" id="SSF52540">
    <property type="entry name" value="P-loop containing nucleoside triphosphate hydrolases"/>
    <property type="match status" value="1"/>
</dbReference>
<dbReference type="RefSeq" id="WP_145017064.1">
    <property type="nucleotide sequence ID" value="NZ_VLLN01000001.1"/>
</dbReference>
<dbReference type="PANTHER" id="PTHR30258">
    <property type="entry name" value="TYPE II SECRETION SYSTEM PROTEIN GSPE-RELATED"/>
    <property type="match status" value="1"/>
</dbReference>
<dbReference type="Pfam" id="PF05157">
    <property type="entry name" value="MshEN"/>
    <property type="match status" value="1"/>
</dbReference>
<keyword evidence="3" id="KW-0547">Nucleotide-binding</keyword>
<dbReference type="GO" id="GO:0015627">
    <property type="term" value="C:type II protein secretion system complex"/>
    <property type="evidence" value="ECO:0007669"/>
    <property type="project" value="InterPro"/>
</dbReference>
<accession>A0A562WS90</accession>
<keyword evidence="11" id="KW-1185">Reference proteome</keyword>
<keyword evidence="2" id="KW-0813">Transport</keyword>
<dbReference type="NCBIfam" id="TIGR02533">
    <property type="entry name" value="type_II_gspE"/>
    <property type="match status" value="1"/>
</dbReference>
<evidence type="ECO:0000313" key="11">
    <source>
        <dbReference type="Proteomes" id="UP000319449"/>
    </source>
</evidence>
<dbReference type="Pfam" id="PF00437">
    <property type="entry name" value="T2SSE"/>
    <property type="match status" value="1"/>
</dbReference>
<evidence type="ECO:0000256" key="8">
    <source>
        <dbReference type="ARBA" id="ARBA00034006"/>
    </source>
</evidence>
<evidence type="ECO:0000256" key="5">
    <source>
        <dbReference type="ARBA" id="ARBA00022927"/>
    </source>
</evidence>
<dbReference type="PANTHER" id="PTHR30258:SF2">
    <property type="entry name" value="COMG OPERON PROTEIN 1"/>
    <property type="match status" value="1"/>
</dbReference>
<dbReference type="InterPro" id="IPR003593">
    <property type="entry name" value="AAA+_ATPase"/>
</dbReference>
<dbReference type="OrthoDB" id="9805147at2"/>
<dbReference type="SMART" id="SM00382">
    <property type="entry name" value="AAA"/>
    <property type="match status" value="1"/>
</dbReference>
<dbReference type="InterPro" id="IPR027417">
    <property type="entry name" value="P-loop_NTPase"/>
</dbReference>
<dbReference type="Gene3D" id="3.30.450.90">
    <property type="match status" value="1"/>
</dbReference>
<dbReference type="InterPro" id="IPR013369">
    <property type="entry name" value="T2SS_GspE"/>
</dbReference>
<sequence length="520" mass="57342">MPNIYDQEQIAERLGLPFQATIDDNQVDGGLLSRLPLTFARKHALLPLRQEEGRLLVALGEPTDLLAQDEVAAIFGLPLQGIVVPRQEVLDAVNRLYSRFAGSAREVVAELAGEDLSAIATELSQPQDLLDLTDEAPVIRLLNSILFQAVKERASDIHIEPYERELDVRFRVDGILYKMLAPPRVILDALVSRVKIMAGLNIAEKRLPQDGRLKVIVAGREVDIRVSIIPTFFGERTVLRLLDKQRGVLSLTDIGFSDRDKTAMERLLTRSNGILLVTGPTGSGKTTTLYAALSRLNAPEKNIITIEDPIEYQLAGVGQIQVNPKIDLTFAQGLRSILRQDPDIVMVGEIRDAETAEIAMQASLTGHLVLSTLHTNDASTAVTRLVDMGIEPFMVASTLTGVLAQRLVRVICPHCREEYQPEREYAGITLPPRLYRGRGCDHCFGLGMLGRIGIYEMLLIDSELCSMIIKRTPAGVIKEYAVSKGMRTLRDDGLDKAAAGITTIEEVLRVTQDDYADLPV</sequence>
<dbReference type="GO" id="GO:0008564">
    <property type="term" value="F:protein-exporting ATPase activity"/>
    <property type="evidence" value="ECO:0007669"/>
    <property type="project" value="UniProtKB-EC"/>
</dbReference>
<gene>
    <name evidence="10" type="ORF">JN12_00138</name>
</gene>
<dbReference type="InterPro" id="IPR007831">
    <property type="entry name" value="T2SS_GspE_N"/>
</dbReference>
<comment type="similarity">
    <text evidence="1">Belongs to the GSP E family.</text>
</comment>
<evidence type="ECO:0000256" key="3">
    <source>
        <dbReference type="ARBA" id="ARBA00022741"/>
    </source>
</evidence>
<feature type="domain" description="Bacterial type II secretion system protein E" evidence="9">
    <location>
        <begin position="338"/>
        <end position="352"/>
    </location>
</feature>
<dbReference type="FunFam" id="3.30.450.90:FF:000001">
    <property type="entry name" value="Type II secretion system ATPase GspE"/>
    <property type="match status" value="1"/>
</dbReference>
<reference evidence="10 11" key="1">
    <citation type="submission" date="2019-07" db="EMBL/GenBank/DDBJ databases">
        <title>Genomic Encyclopedia of Archaeal and Bacterial Type Strains, Phase II (KMG-II): from individual species to whole genera.</title>
        <authorList>
            <person name="Goeker M."/>
        </authorList>
    </citation>
    <scope>NUCLEOTIDE SEQUENCE [LARGE SCALE GENOMIC DNA]</scope>
    <source>
        <strain evidence="10 11">ATCC BAA-1139</strain>
    </source>
</reference>
<evidence type="ECO:0000259" key="9">
    <source>
        <dbReference type="PROSITE" id="PS00662"/>
    </source>
</evidence>
<evidence type="ECO:0000256" key="4">
    <source>
        <dbReference type="ARBA" id="ARBA00022840"/>
    </source>
</evidence>
<dbReference type="InterPro" id="IPR037257">
    <property type="entry name" value="T2SS_E_N_sf"/>
</dbReference>
<keyword evidence="5" id="KW-0653">Protein transport</keyword>
<evidence type="ECO:0000256" key="6">
    <source>
        <dbReference type="ARBA" id="ARBA00022967"/>
    </source>
</evidence>